<gene>
    <name evidence="2" type="ORF">HZH66_009804</name>
</gene>
<feature type="region of interest" description="Disordered" evidence="1">
    <location>
        <begin position="1"/>
        <end position="25"/>
    </location>
</feature>
<protein>
    <submittedName>
        <fullName evidence="2">Uncharacterized protein</fullName>
    </submittedName>
</protein>
<name>A0A834N195_VESVU</name>
<feature type="compositionally biased region" description="Low complexity" evidence="1">
    <location>
        <begin position="16"/>
        <end position="25"/>
    </location>
</feature>
<accession>A0A834N195</accession>
<evidence type="ECO:0000256" key="1">
    <source>
        <dbReference type="SAM" id="MobiDB-lite"/>
    </source>
</evidence>
<feature type="compositionally biased region" description="Basic and acidic residues" evidence="1">
    <location>
        <begin position="1"/>
        <end position="11"/>
    </location>
</feature>
<dbReference type="AlphaFoldDB" id="A0A834N195"/>
<dbReference type="Proteomes" id="UP000614350">
    <property type="component" value="Unassembled WGS sequence"/>
</dbReference>
<evidence type="ECO:0000313" key="2">
    <source>
        <dbReference type="EMBL" id="KAF7391324.1"/>
    </source>
</evidence>
<sequence>MADSFPKRGEGSFRVSCSCSGSSTSTGTYLLTVEPEAAVSLAASPPRWLAVAEGPITTSFLTRDILGEWRGRKNMIAMKLEKRGEKFEG</sequence>
<evidence type="ECO:0000313" key="3">
    <source>
        <dbReference type="Proteomes" id="UP000614350"/>
    </source>
</evidence>
<reference evidence="2" key="1">
    <citation type="journal article" date="2020" name="G3 (Bethesda)">
        <title>High-Quality Assemblies for Three Invasive Social Wasps from the &lt;i&gt;Vespula&lt;/i&gt; Genus.</title>
        <authorList>
            <person name="Harrop T.W.R."/>
            <person name="Guhlin J."/>
            <person name="McLaughlin G.M."/>
            <person name="Permina E."/>
            <person name="Stockwell P."/>
            <person name="Gilligan J."/>
            <person name="Le Lec M.F."/>
            <person name="Gruber M.A.M."/>
            <person name="Quinn O."/>
            <person name="Lovegrove M."/>
            <person name="Duncan E.J."/>
            <person name="Remnant E.J."/>
            <person name="Van Eeckhoven J."/>
            <person name="Graham B."/>
            <person name="Knapp R.A."/>
            <person name="Langford K.W."/>
            <person name="Kronenberg Z."/>
            <person name="Press M.O."/>
            <person name="Eacker S.M."/>
            <person name="Wilson-Rankin E.E."/>
            <person name="Purcell J."/>
            <person name="Lester P.J."/>
            <person name="Dearden P.K."/>
        </authorList>
    </citation>
    <scope>NUCLEOTIDE SEQUENCE</scope>
    <source>
        <strain evidence="2">Marl-1</strain>
    </source>
</reference>
<organism evidence="2 3">
    <name type="scientific">Vespula vulgaris</name>
    <name type="common">Yellow jacket</name>
    <name type="synonym">Wasp</name>
    <dbReference type="NCBI Taxonomy" id="7454"/>
    <lineage>
        <taxon>Eukaryota</taxon>
        <taxon>Metazoa</taxon>
        <taxon>Ecdysozoa</taxon>
        <taxon>Arthropoda</taxon>
        <taxon>Hexapoda</taxon>
        <taxon>Insecta</taxon>
        <taxon>Pterygota</taxon>
        <taxon>Neoptera</taxon>
        <taxon>Endopterygota</taxon>
        <taxon>Hymenoptera</taxon>
        <taxon>Apocrita</taxon>
        <taxon>Aculeata</taxon>
        <taxon>Vespoidea</taxon>
        <taxon>Vespidae</taxon>
        <taxon>Vespinae</taxon>
        <taxon>Vespula</taxon>
    </lineage>
</organism>
<proteinExistence type="predicted"/>
<dbReference type="EMBL" id="JACSEA010000010">
    <property type="protein sequence ID" value="KAF7391324.1"/>
    <property type="molecule type" value="Genomic_DNA"/>
</dbReference>
<comment type="caution">
    <text evidence="2">The sequence shown here is derived from an EMBL/GenBank/DDBJ whole genome shotgun (WGS) entry which is preliminary data.</text>
</comment>
<keyword evidence="3" id="KW-1185">Reference proteome</keyword>